<accession>A0A976N1F1</accession>
<organism evidence="1">
    <name type="scientific">Sigmofec virus UA08Rod_5764</name>
    <dbReference type="NCBI Taxonomy" id="2929440"/>
    <lineage>
        <taxon>Viruses</taxon>
        <taxon>Monodnaviria</taxon>
        <taxon>Sangervirae</taxon>
        <taxon>Phixviricota</taxon>
        <taxon>Malgrandaviricetes</taxon>
        <taxon>Petitvirales</taxon>
        <taxon>Microviridae</taxon>
    </lineage>
</organism>
<dbReference type="EMBL" id="OM869531">
    <property type="protein sequence ID" value="UPW41005.1"/>
    <property type="molecule type" value="Genomic_DNA"/>
</dbReference>
<proteinExistence type="predicted"/>
<protein>
    <submittedName>
        <fullName evidence="1">Uncharacterized protein</fullName>
    </submittedName>
</protein>
<reference evidence="1" key="1">
    <citation type="submission" date="2022-02" db="EMBL/GenBank/DDBJ databases">
        <title>Towards deciphering the DNA virus diversity associated with rodent species in the families Cricetidae and Heteromyidae.</title>
        <authorList>
            <person name="Lund M."/>
            <person name="Larsen B.B."/>
            <person name="Gryseels S."/>
            <person name="Kraberger S."/>
            <person name="Rowsey D.M."/>
            <person name="Steger L."/>
            <person name="Yule K.M."/>
            <person name="Upham N.S."/>
            <person name="Worobey M."/>
            <person name="Van Doorslaer K."/>
            <person name="Varsani A."/>
        </authorList>
    </citation>
    <scope>NUCLEOTIDE SEQUENCE</scope>
    <source>
        <strain evidence="1">UA08Rod_5764</strain>
    </source>
</reference>
<sequence length="42" mass="4726">MTYRVTTDLGLVVFESVSRLAAELFCEKNDFDLSSIKEVVIS</sequence>
<evidence type="ECO:0000313" key="1">
    <source>
        <dbReference type="EMBL" id="UPW41005.1"/>
    </source>
</evidence>
<name>A0A976N1F1_9VIRU</name>